<sequence>MSNDGTSAPEPGREPDDRTWPAPAPSGYEASSSSGPAPSGYEAPSSTGPATPAADTPTEAFPRPAQDAPTQAFPVPGQPTVAFPTTPAPPTGTSGTGTSAWPTAPGASASTPSTPGDGTTPAGQPTAPATDPYAAFAAPGQNPSSAPGPSGQPTPTGAPYGYPQQGQQPGQPGQQGAGGPGYPPPPGGTPYGAAPYGQYPGPVPAGQRTDGVSIAALVTGILLMGVVPIVLGVIGLGRVKKNGTQGRGLAIAGIVLGGLAILGSIAVGLTVFFAVQSHNDRLDTLHSQCEAGDMGACDDLYQDSVIGSDHEEFGKTCGGRTDGTVSCSAFEDGFTYGDNAELDALWDACAAGDATACDTLYESAPVDSEYEEFGATCGGTTDGSAYCADGGSGLPEDLEDLFGDDTAGTEEGAADTGASSGGYGSDPALDALYDACAAGDGTACDDLYWASPEGSSYEDFGLTCGGRVTDSFSCELELAA</sequence>
<comment type="caution">
    <text evidence="4">The sequence shown here is derived from an EMBL/GenBank/DDBJ whole genome shotgun (WGS) entry which is preliminary data.</text>
</comment>
<feature type="transmembrane region" description="Helical" evidence="2">
    <location>
        <begin position="249"/>
        <end position="275"/>
    </location>
</feature>
<feature type="compositionally biased region" description="Low complexity" evidence="1">
    <location>
        <begin position="155"/>
        <end position="172"/>
    </location>
</feature>
<keyword evidence="5" id="KW-1185">Reference proteome</keyword>
<feature type="region of interest" description="Disordered" evidence="1">
    <location>
        <begin position="1"/>
        <end position="202"/>
    </location>
</feature>
<keyword evidence="2" id="KW-0472">Membrane</keyword>
<evidence type="ECO:0000256" key="1">
    <source>
        <dbReference type="SAM" id="MobiDB-lite"/>
    </source>
</evidence>
<dbReference type="OrthoDB" id="5197521at2"/>
<gene>
    <name evidence="4" type="ORF">EBM89_12895</name>
</gene>
<feature type="compositionally biased region" description="Low complexity" evidence="1">
    <location>
        <begin position="191"/>
        <end position="202"/>
    </location>
</feature>
<reference evidence="4 5" key="1">
    <citation type="submission" date="2018-10" db="EMBL/GenBank/DDBJ databases">
        <title>Isolation, diversity and antifungal activity of actinobacteria from wheat.</title>
        <authorList>
            <person name="Han C."/>
        </authorList>
    </citation>
    <scope>NUCLEOTIDE SEQUENCE [LARGE SCALE GENOMIC DNA]</scope>
    <source>
        <strain evidence="4 5">NEAU-YY56</strain>
    </source>
</reference>
<evidence type="ECO:0000313" key="5">
    <source>
        <dbReference type="Proteomes" id="UP000269289"/>
    </source>
</evidence>
<feature type="compositionally biased region" description="Low complexity" evidence="1">
    <location>
        <begin position="404"/>
        <end position="418"/>
    </location>
</feature>
<feature type="compositionally biased region" description="Low complexity" evidence="1">
    <location>
        <begin position="25"/>
        <end position="58"/>
    </location>
</feature>
<feature type="compositionally biased region" description="Polar residues" evidence="1">
    <location>
        <begin position="141"/>
        <end position="154"/>
    </location>
</feature>
<organism evidence="4 5">
    <name type="scientific">Cellulomonas triticagri</name>
    <dbReference type="NCBI Taxonomy" id="2483352"/>
    <lineage>
        <taxon>Bacteria</taxon>
        <taxon>Bacillati</taxon>
        <taxon>Actinomycetota</taxon>
        <taxon>Actinomycetes</taxon>
        <taxon>Micrococcales</taxon>
        <taxon>Cellulomonadaceae</taxon>
        <taxon>Cellulomonas</taxon>
    </lineage>
</organism>
<dbReference type="RefSeq" id="WP_122149829.1">
    <property type="nucleotide sequence ID" value="NZ_RFFI01000070.1"/>
</dbReference>
<feature type="domain" description="DUF4190" evidence="3">
    <location>
        <begin position="213"/>
        <end position="265"/>
    </location>
</feature>
<dbReference type="AlphaFoldDB" id="A0A3M2J404"/>
<feature type="compositionally biased region" description="Low complexity" evidence="1">
    <location>
        <begin position="79"/>
        <end position="139"/>
    </location>
</feature>
<name>A0A3M2J404_9CELL</name>
<dbReference type="Proteomes" id="UP000269289">
    <property type="component" value="Unassembled WGS sequence"/>
</dbReference>
<proteinExistence type="predicted"/>
<evidence type="ECO:0000259" key="3">
    <source>
        <dbReference type="Pfam" id="PF13828"/>
    </source>
</evidence>
<keyword evidence="2" id="KW-1133">Transmembrane helix</keyword>
<dbReference type="InterPro" id="IPR025241">
    <property type="entry name" value="DUF4190"/>
</dbReference>
<dbReference type="Pfam" id="PF13828">
    <property type="entry name" value="DUF4190"/>
    <property type="match status" value="1"/>
</dbReference>
<keyword evidence="2" id="KW-0812">Transmembrane</keyword>
<protein>
    <submittedName>
        <fullName evidence="4">DUF4190 domain-containing protein</fullName>
    </submittedName>
</protein>
<evidence type="ECO:0000256" key="2">
    <source>
        <dbReference type="SAM" id="Phobius"/>
    </source>
</evidence>
<feature type="region of interest" description="Disordered" evidence="1">
    <location>
        <begin position="400"/>
        <end position="421"/>
    </location>
</feature>
<dbReference type="EMBL" id="RFFI01000070">
    <property type="protein sequence ID" value="RMI08817.1"/>
    <property type="molecule type" value="Genomic_DNA"/>
</dbReference>
<feature type="transmembrane region" description="Helical" evidence="2">
    <location>
        <begin position="214"/>
        <end position="237"/>
    </location>
</feature>
<evidence type="ECO:0000313" key="4">
    <source>
        <dbReference type="EMBL" id="RMI08817.1"/>
    </source>
</evidence>
<accession>A0A3M2J404</accession>